<gene>
    <name evidence="7" type="ORF">EDD59_10445</name>
</gene>
<dbReference type="GO" id="GO:0005524">
    <property type="term" value="F:ATP binding"/>
    <property type="evidence" value="ECO:0007669"/>
    <property type="project" value="UniProtKB-KW"/>
</dbReference>
<dbReference type="InterPro" id="IPR023314">
    <property type="entry name" value="Myo_inos_IolC-like_sf"/>
</dbReference>
<dbReference type="Gene3D" id="2.20.150.10">
    <property type="entry name" value="putative 5-dehydro-2- deoxygluconokinase"/>
    <property type="match status" value="1"/>
</dbReference>
<evidence type="ECO:0000256" key="1">
    <source>
        <dbReference type="ARBA" id="ARBA00010688"/>
    </source>
</evidence>
<keyword evidence="3" id="KW-0547">Nucleotide-binding</keyword>
<dbReference type="Gene3D" id="3.40.1190.20">
    <property type="match status" value="1"/>
</dbReference>
<organism evidence="7 8">
    <name type="scientific">Muricomes intestini</name>
    <dbReference type="NCBI Taxonomy" id="1796634"/>
    <lineage>
        <taxon>Bacteria</taxon>
        <taxon>Bacillati</taxon>
        <taxon>Bacillota</taxon>
        <taxon>Clostridia</taxon>
        <taxon>Lachnospirales</taxon>
        <taxon>Lachnospiraceae</taxon>
        <taxon>Muricomes</taxon>
    </lineage>
</organism>
<dbReference type="PANTHER" id="PTHR43085:SF49">
    <property type="entry name" value="5-DEHYDRO-2-DEOXYGLUCONOKINASE"/>
    <property type="match status" value="1"/>
</dbReference>
<evidence type="ECO:0000313" key="7">
    <source>
        <dbReference type="EMBL" id="TCS81122.1"/>
    </source>
</evidence>
<dbReference type="InterPro" id="IPR029056">
    <property type="entry name" value="Ribokinase-like"/>
</dbReference>
<dbReference type="InterPro" id="IPR030830">
    <property type="entry name" value="Myo_inos_IolC"/>
</dbReference>
<keyword evidence="4 7" id="KW-0418">Kinase</keyword>
<reference evidence="7 8" key="1">
    <citation type="submission" date="2019-03" db="EMBL/GenBank/DDBJ databases">
        <title>Genomic Encyclopedia of Type Strains, Phase IV (KMG-IV): sequencing the most valuable type-strain genomes for metagenomic binning, comparative biology and taxonomic classification.</title>
        <authorList>
            <person name="Goeker M."/>
        </authorList>
    </citation>
    <scope>NUCLEOTIDE SEQUENCE [LARGE SCALE GENOMIC DNA]</scope>
    <source>
        <strain evidence="7 8">DSM 29489</strain>
    </source>
</reference>
<dbReference type="PANTHER" id="PTHR43085">
    <property type="entry name" value="HEXOKINASE FAMILY MEMBER"/>
    <property type="match status" value="1"/>
</dbReference>
<accession>A0A4V2USE3</accession>
<evidence type="ECO:0000256" key="4">
    <source>
        <dbReference type="ARBA" id="ARBA00022777"/>
    </source>
</evidence>
<dbReference type="NCBIfam" id="TIGR04382">
    <property type="entry name" value="myo_inos_iolC_N"/>
    <property type="match status" value="1"/>
</dbReference>
<evidence type="ECO:0000256" key="5">
    <source>
        <dbReference type="ARBA" id="ARBA00022840"/>
    </source>
</evidence>
<keyword evidence="2" id="KW-0808">Transferase</keyword>
<keyword evidence="5" id="KW-0067">ATP-binding</keyword>
<protein>
    <submittedName>
        <fullName evidence="7">5-dehydro-2-deoxygluconokinase</fullName>
    </submittedName>
</protein>
<feature type="domain" description="Carbohydrate kinase PfkB" evidence="6">
    <location>
        <begin position="13"/>
        <end position="321"/>
    </location>
</feature>
<dbReference type="GO" id="GO:0016301">
    <property type="term" value="F:kinase activity"/>
    <property type="evidence" value="ECO:0007669"/>
    <property type="project" value="UniProtKB-KW"/>
</dbReference>
<evidence type="ECO:0000259" key="6">
    <source>
        <dbReference type="Pfam" id="PF00294"/>
    </source>
</evidence>
<dbReference type="AlphaFoldDB" id="A0A4V2USE3"/>
<evidence type="ECO:0000256" key="2">
    <source>
        <dbReference type="ARBA" id="ARBA00022679"/>
    </source>
</evidence>
<proteinExistence type="inferred from homology"/>
<comment type="caution">
    <text evidence="7">The sequence shown here is derived from an EMBL/GenBank/DDBJ whole genome shotgun (WGS) entry which is preliminary data.</text>
</comment>
<dbReference type="OrthoDB" id="9813569at2"/>
<dbReference type="InterPro" id="IPR011611">
    <property type="entry name" value="PfkB_dom"/>
</dbReference>
<keyword evidence="8" id="KW-1185">Reference proteome</keyword>
<dbReference type="Pfam" id="PF00294">
    <property type="entry name" value="PfkB"/>
    <property type="match status" value="1"/>
</dbReference>
<dbReference type="InterPro" id="IPR050306">
    <property type="entry name" value="PfkB_Carbo_kinase"/>
</dbReference>
<dbReference type="EMBL" id="SLZZ01000004">
    <property type="protein sequence ID" value="TCS81122.1"/>
    <property type="molecule type" value="Genomic_DNA"/>
</dbReference>
<dbReference type="Proteomes" id="UP000295726">
    <property type="component" value="Unassembled WGS sequence"/>
</dbReference>
<evidence type="ECO:0000313" key="8">
    <source>
        <dbReference type="Proteomes" id="UP000295726"/>
    </source>
</evidence>
<dbReference type="RefSeq" id="WP_132379215.1">
    <property type="nucleotide sequence ID" value="NZ_SLZZ01000004.1"/>
</dbReference>
<sequence length="352" mass="39460">MKYLEVDNSRELDLVLLGRVAIDFNPAYNEDVKEDFKPLKEVHVFEKFVGGSPANIAVGVTRHGMKAGFFGKVSDDQFGEYVVDYFNNEGIDTSRITKCKNGEKLCLTFTEMLSPKESSILMYRNIPADLQLCPADIDEEYIKNTKALLISGTALSASPSREAALKAVMLARKYNTRVIFDIDYRPYSWKNDDEISVYYSSVAREADIIMGSREEFDLMEKLIQTGMTDEESAAYWQSYHAKIVVIKHGMKGSTAYTNDGGRFSIKPFPVKARKGFGGGDGYGSGFLYGLYQGWEIIDCLEFGSAEASMMVRSNSSSDTLPNPEEVHVFIKEEKELYGDMVARVGEEGKEDE</sequence>
<name>A0A4V2USE3_9FIRM</name>
<dbReference type="CDD" id="cd01166">
    <property type="entry name" value="KdgK"/>
    <property type="match status" value="1"/>
</dbReference>
<dbReference type="SUPFAM" id="SSF53613">
    <property type="entry name" value="Ribokinase-like"/>
    <property type="match status" value="1"/>
</dbReference>
<evidence type="ECO:0000256" key="3">
    <source>
        <dbReference type="ARBA" id="ARBA00022741"/>
    </source>
</evidence>
<comment type="similarity">
    <text evidence="1">Belongs to the carbohydrate kinase PfkB family.</text>
</comment>